<dbReference type="InterPro" id="IPR036291">
    <property type="entry name" value="NAD(P)-bd_dom_sf"/>
</dbReference>
<name>A0A157KA60_9BORD</name>
<evidence type="ECO:0000313" key="3">
    <source>
        <dbReference type="EMBL" id="SAI72554.1"/>
    </source>
</evidence>
<feature type="domain" description="Phosphogluconate dehydrogenase NAD-binding putative C-terminal" evidence="2">
    <location>
        <begin position="188"/>
        <end position="257"/>
    </location>
</feature>
<dbReference type="STRING" id="123899.SAMEA3906487_03259"/>
<dbReference type="KEGG" id="btrm:SAMEA390648703259"/>
<dbReference type="InterPro" id="IPR015814">
    <property type="entry name" value="Pgluconate_DH_NAD-bd_C"/>
</dbReference>
<dbReference type="AlphaFoldDB" id="A0A157KA60"/>
<dbReference type="SUPFAM" id="SSF51735">
    <property type="entry name" value="NAD(P)-binding Rossmann-fold domains"/>
    <property type="match status" value="1"/>
</dbReference>
<evidence type="ECO:0000259" key="1">
    <source>
        <dbReference type="Pfam" id="PF03446"/>
    </source>
</evidence>
<evidence type="ECO:0000313" key="4">
    <source>
        <dbReference type="Proteomes" id="UP000076825"/>
    </source>
</evidence>
<dbReference type="InterPro" id="IPR008927">
    <property type="entry name" value="6-PGluconate_DH-like_C_sf"/>
</dbReference>
<dbReference type="InterPro" id="IPR013328">
    <property type="entry name" value="6PGD_dom2"/>
</dbReference>
<organism evidence="3 4">
    <name type="scientific">Bordetella trematum</name>
    <dbReference type="NCBI Taxonomy" id="123899"/>
    <lineage>
        <taxon>Bacteria</taxon>
        <taxon>Pseudomonadati</taxon>
        <taxon>Pseudomonadota</taxon>
        <taxon>Betaproteobacteria</taxon>
        <taxon>Burkholderiales</taxon>
        <taxon>Alcaligenaceae</taxon>
        <taxon>Bordetella</taxon>
    </lineage>
</organism>
<dbReference type="Pfam" id="PF03446">
    <property type="entry name" value="NAD_binding_2"/>
    <property type="match status" value="1"/>
</dbReference>
<keyword evidence="4" id="KW-1185">Reference proteome</keyword>
<dbReference type="EMBL" id="LT546645">
    <property type="protein sequence ID" value="SAI72554.1"/>
    <property type="molecule type" value="Genomic_DNA"/>
</dbReference>
<dbReference type="GeneID" id="56589501"/>
<evidence type="ECO:0000259" key="2">
    <source>
        <dbReference type="Pfam" id="PF09130"/>
    </source>
</evidence>
<sequence length="292" mass="30775">MKIAFIGLGEVGYCYAQAWTSAVHAVIGVCELRGDSAMQERAAQLNTVLHAEPGPWLQEADVVIGAVFGSAACEVAQACVAFMRPGTVYADFTTASAADMLAASVSAREAGVGFTDVAIMGAIALLAEATPLMCVGEGAGRVLQLAADIGAPAREISGQPGDAVRLKLLRSIMTKGMESLAVECLVAAEAMGLRGALYEVLADIDQIPLTRFMDAFVRSHVLHAGRRLAEVNESRDQLIEAGLQPLVLDGVARLFSRTRDGLLADQQRQACTPPDTVEDRLGWLAPLAARRA</sequence>
<dbReference type="Gene3D" id="1.10.1040.10">
    <property type="entry name" value="N-(1-d-carboxylethyl)-l-norvaline Dehydrogenase, domain 2"/>
    <property type="match status" value="1"/>
</dbReference>
<dbReference type="OrthoDB" id="943692at2"/>
<dbReference type="GO" id="GO:0050661">
    <property type="term" value="F:NADP binding"/>
    <property type="evidence" value="ECO:0007669"/>
    <property type="project" value="InterPro"/>
</dbReference>
<dbReference type="RefSeq" id="WP_063492261.1">
    <property type="nucleotide sequence ID" value="NZ_CP016340.1"/>
</dbReference>
<reference evidence="3 4" key="1">
    <citation type="submission" date="2016-04" db="EMBL/GenBank/DDBJ databases">
        <authorList>
            <consortium name="Pathogen Informatics"/>
        </authorList>
    </citation>
    <scope>NUCLEOTIDE SEQUENCE [LARGE SCALE GENOMIC DNA]</scope>
    <source>
        <strain evidence="3 4">H044680328</strain>
    </source>
</reference>
<gene>
    <name evidence="3" type="ORF">SAMEA3906487_03259</name>
</gene>
<accession>A0A157KA60</accession>
<dbReference type="SUPFAM" id="SSF48179">
    <property type="entry name" value="6-phosphogluconate dehydrogenase C-terminal domain-like"/>
    <property type="match status" value="1"/>
</dbReference>
<dbReference type="Pfam" id="PF09130">
    <property type="entry name" value="DUF1932"/>
    <property type="match status" value="1"/>
</dbReference>
<dbReference type="Proteomes" id="UP000076825">
    <property type="component" value="Chromosome 1"/>
</dbReference>
<proteinExistence type="predicted"/>
<feature type="domain" description="6-phosphogluconate dehydrogenase NADP-binding" evidence="1">
    <location>
        <begin position="2"/>
        <end position="137"/>
    </location>
</feature>
<dbReference type="PATRIC" id="fig|123899.6.peg.3256"/>
<dbReference type="eggNOG" id="COG2084">
    <property type="taxonomic scope" value="Bacteria"/>
</dbReference>
<dbReference type="InterPro" id="IPR006115">
    <property type="entry name" value="6PGDH_NADP-bd"/>
</dbReference>
<dbReference type="Gene3D" id="3.40.50.720">
    <property type="entry name" value="NAD(P)-binding Rossmann-like Domain"/>
    <property type="match status" value="1"/>
</dbReference>
<protein>
    <submittedName>
        <fullName evidence="3">Prephenate dehydrogenase</fullName>
    </submittedName>
</protein>